<protein>
    <submittedName>
        <fullName evidence="1">Uncharacterized protein</fullName>
    </submittedName>
</protein>
<sequence>MKSKNPLYNEILISDEHCFVNREALLTLAPGEEVQEERMALVPDEWDADTIDYFMMRYMGKVEDCTKIMSIPILRKWIGYIYSNANCLSHKSCCAGFYPDT</sequence>
<organism evidence="1 2">
    <name type="scientific">Stylosanthes scabra</name>
    <dbReference type="NCBI Taxonomy" id="79078"/>
    <lineage>
        <taxon>Eukaryota</taxon>
        <taxon>Viridiplantae</taxon>
        <taxon>Streptophyta</taxon>
        <taxon>Embryophyta</taxon>
        <taxon>Tracheophyta</taxon>
        <taxon>Spermatophyta</taxon>
        <taxon>Magnoliopsida</taxon>
        <taxon>eudicotyledons</taxon>
        <taxon>Gunneridae</taxon>
        <taxon>Pentapetalae</taxon>
        <taxon>rosids</taxon>
        <taxon>fabids</taxon>
        <taxon>Fabales</taxon>
        <taxon>Fabaceae</taxon>
        <taxon>Papilionoideae</taxon>
        <taxon>50 kb inversion clade</taxon>
        <taxon>dalbergioids sensu lato</taxon>
        <taxon>Dalbergieae</taxon>
        <taxon>Pterocarpus clade</taxon>
        <taxon>Stylosanthes</taxon>
    </lineage>
</organism>
<dbReference type="EMBL" id="JASCZI010030453">
    <property type="protein sequence ID" value="MED6122742.1"/>
    <property type="molecule type" value="Genomic_DNA"/>
</dbReference>
<gene>
    <name evidence="1" type="ORF">PIB30_042736</name>
</gene>
<keyword evidence="2" id="KW-1185">Reference proteome</keyword>
<proteinExistence type="predicted"/>
<reference evidence="1 2" key="1">
    <citation type="journal article" date="2023" name="Plants (Basel)">
        <title>Bridging the Gap: Combining Genomics and Transcriptomics Approaches to Understand Stylosanthes scabra, an Orphan Legume from the Brazilian Caatinga.</title>
        <authorList>
            <person name="Ferreira-Neto J.R.C."/>
            <person name="da Silva M.D."/>
            <person name="Binneck E."/>
            <person name="de Melo N.F."/>
            <person name="da Silva R.H."/>
            <person name="de Melo A.L.T.M."/>
            <person name="Pandolfi V."/>
            <person name="Bustamante F.O."/>
            <person name="Brasileiro-Vidal A.C."/>
            <person name="Benko-Iseppon A.M."/>
        </authorList>
    </citation>
    <scope>NUCLEOTIDE SEQUENCE [LARGE SCALE GENOMIC DNA]</scope>
    <source>
        <tissue evidence="1">Leaves</tissue>
    </source>
</reference>
<name>A0ABU6RFD0_9FABA</name>
<dbReference type="Proteomes" id="UP001341840">
    <property type="component" value="Unassembled WGS sequence"/>
</dbReference>
<accession>A0ABU6RFD0</accession>
<evidence type="ECO:0000313" key="2">
    <source>
        <dbReference type="Proteomes" id="UP001341840"/>
    </source>
</evidence>
<comment type="caution">
    <text evidence="1">The sequence shown here is derived from an EMBL/GenBank/DDBJ whole genome shotgun (WGS) entry which is preliminary data.</text>
</comment>
<evidence type="ECO:0000313" key="1">
    <source>
        <dbReference type="EMBL" id="MED6122742.1"/>
    </source>
</evidence>